<dbReference type="GO" id="GO:0046872">
    <property type="term" value="F:metal ion binding"/>
    <property type="evidence" value="ECO:0007669"/>
    <property type="project" value="InterPro"/>
</dbReference>
<evidence type="ECO:0000259" key="1">
    <source>
        <dbReference type="PROSITE" id="PS50846"/>
    </source>
</evidence>
<reference evidence="2" key="1">
    <citation type="submission" date="2018-05" db="EMBL/GenBank/DDBJ databases">
        <authorList>
            <person name="Lanie J.A."/>
            <person name="Ng W.-L."/>
            <person name="Kazmierczak K.M."/>
            <person name="Andrzejewski T.M."/>
            <person name="Davidsen T.M."/>
            <person name="Wayne K.J."/>
            <person name="Tettelin H."/>
            <person name="Glass J.I."/>
            <person name="Rusch D."/>
            <person name="Podicherti R."/>
            <person name="Tsui H.-C.T."/>
            <person name="Winkler M.E."/>
        </authorList>
    </citation>
    <scope>NUCLEOTIDE SEQUENCE</scope>
</reference>
<protein>
    <recommendedName>
        <fullName evidence="1">HMA domain-containing protein</fullName>
    </recommendedName>
</protein>
<feature type="domain" description="HMA" evidence="1">
    <location>
        <begin position="30"/>
        <end position="96"/>
    </location>
</feature>
<dbReference type="CDD" id="cd00371">
    <property type="entry name" value="HMA"/>
    <property type="match status" value="1"/>
</dbReference>
<dbReference type="AlphaFoldDB" id="A0A381YY43"/>
<dbReference type="Gene3D" id="3.30.70.100">
    <property type="match status" value="1"/>
</dbReference>
<dbReference type="EMBL" id="UINC01019276">
    <property type="protein sequence ID" value="SVA81552.1"/>
    <property type="molecule type" value="Genomic_DNA"/>
</dbReference>
<sequence>MKGKIMNKYMIIFGLVLGLIAGCGSKSENKSAEIALNTIQCGMCSDKIASSLGKLEGVVKVDVDLEKKVGKVVYKAGVIDLGVIEKAIAAVGYDANDTPAEPKAYSGLDMCCKVPGKE</sequence>
<dbReference type="InterPro" id="IPR006121">
    <property type="entry name" value="HMA_dom"/>
</dbReference>
<dbReference type="InterPro" id="IPR036163">
    <property type="entry name" value="HMA_dom_sf"/>
</dbReference>
<dbReference type="PROSITE" id="PS50846">
    <property type="entry name" value="HMA_2"/>
    <property type="match status" value="1"/>
</dbReference>
<evidence type="ECO:0000313" key="2">
    <source>
        <dbReference type="EMBL" id="SVA81552.1"/>
    </source>
</evidence>
<proteinExistence type="predicted"/>
<organism evidence="2">
    <name type="scientific">marine metagenome</name>
    <dbReference type="NCBI Taxonomy" id="408172"/>
    <lineage>
        <taxon>unclassified sequences</taxon>
        <taxon>metagenomes</taxon>
        <taxon>ecological metagenomes</taxon>
    </lineage>
</organism>
<dbReference type="Pfam" id="PF00403">
    <property type="entry name" value="HMA"/>
    <property type="match status" value="1"/>
</dbReference>
<accession>A0A381YY43</accession>
<dbReference type="PROSITE" id="PS51257">
    <property type="entry name" value="PROKAR_LIPOPROTEIN"/>
    <property type="match status" value="1"/>
</dbReference>
<gene>
    <name evidence="2" type="ORF">METZ01_LOCUS134406</name>
</gene>
<name>A0A381YY43_9ZZZZ</name>
<dbReference type="SUPFAM" id="SSF55008">
    <property type="entry name" value="HMA, heavy metal-associated domain"/>
    <property type="match status" value="1"/>
</dbReference>